<proteinExistence type="predicted"/>
<dbReference type="OrthoDB" id="197869at2"/>
<dbReference type="GO" id="GO:0015288">
    <property type="term" value="F:porin activity"/>
    <property type="evidence" value="ECO:0007669"/>
    <property type="project" value="InterPro"/>
</dbReference>
<dbReference type="GO" id="GO:0016020">
    <property type="term" value="C:membrane"/>
    <property type="evidence" value="ECO:0007669"/>
    <property type="project" value="InterPro"/>
</dbReference>
<dbReference type="InterPro" id="IPR023614">
    <property type="entry name" value="Porin_dom_sf"/>
</dbReference>
<gene>
    <name evidence="2" type="ORF">C7C56_011950</name>
</gene>
<keyword evidence="1" id="KW-0732">Signal</keyword>
<dbReference type="EMBL" id="PXWF02000196">
    <property type="protein sequence ID" value="PWF48426.1"/>
    <property type="molecule type" value="Genomic_DNA"/>
</dbReference>
<evidence type="ECO:0008006" key="4">
    <source>
        <dbReference type="Google" id="ProtNLM"/>
    </source>
</evidence>
<dbReference type="AlphaFoldDB" id="A0A2U2HLW5"/>
<feature type="chain" id="PRO_5015649927" description="Porin" evidence="1">
    <location>
        <begin position="18"/>
        <end position="372"/>
    </location>
</feature>
<keyword evidence="3" id="KW-1185">Reference proteome</keyword>
<protein>
    <recommendedName>
        <fullName evidence="4">Porin</fullName>
    </recommendedName>
</protein>
<dbReference type="SUPFAM" id="SSF56935">
    <property type="entry name" value="Porins"/>
    <property type="match status" value="1"/>
</dbReference>
<dbReference type="Proteomes" id="UP000241421">
    <property type="component" value="Unassembled WGS sequence"/>
</dbReference>
<evidence type="ECO:0000313" key="2">
    <source>
        <dbReference type="EMBL" id="PWF48426.1"/>
    </source>
</evidence>
<comment type="caution">
    <text evidence="2">The sequence shown here is derived from an EMBL/GenBank/DDBJ whole genome shotgun (WGS) entry which is preliminary data.</text>
</comment>
<accession>A0A2U2HLW5</accession>
<dbReference type="Gene3D" id="2.40.160.10">
    <property type="entry name" value="Porin"/>
    <property type="match status" value="1"/>
</dbReference>
<name>A0A2U2HLW5_9BURK</name>
<sequence>MAVLAFAAGLSALPATAAAEGAESNLKVSGFLSIVGGKITSASMPGDYSGPTTIDGNDCPCYTADWGNAGVYRERFSLAPESRAGIQLKYTFNQQFNAVAQVVTRGSDPTPNVQWAYASYAPSKSLEIQVGRKRIPLYYYSDFQDIGVAYPWLAAPPELYGWEATNYNGVSMRYTRAVGEGNLSLGLFAGKETVKDALYQRLYYDGKTKVVWSNLVGGDAELTRGPMTLRAIYMQTDVRSTNPGIGLDDSAALTAYGLAANFDFENWFVLSEVTRLQRDFAIDYRVSAPAFTLGAGYRFGSWTPFLNFARYKEISSDHSIYMPQSYDRASLTLRYDIDSRSAVKGQLDRHKDVSHNFGGNVTMVRLSYDRLF</sequence>
<evidence type="ECO:0000313" key="3">
    <source>
        <dbReference type="Proteomes" id="UP000241421"/>
    </source>
</evidence>
<organism evidence="2 3">
    <name type="scientific">Massilia glaciei</name>
    <dbReference type="NCBI Taxonomy" id="1524097"/>
    <lineage>
        <taxon>Bacteria</taxon>
        <taxon>Pseudomonadati</taxon>
        <taxon>Pseudomonadota</taxon>
        <taxon>Betaproteobacteria</taxon>
        <taxon>Burkholderiales</taxon>
        <taxon>Oxalobacteraceae</taxon>
        <taxon>Telluria group</taxon>
        <taxon>Massilia</taxon>
    </lineage>
</organism>
<feature type="signal peptide" evidence="1">
    <location>
        <begin position="1"/>
        <end position="17"/>
    </location>
</feature>
<evidence type="ECO:0000256" key="1">
    <source>
        <dbReference type="SAM" id="SignalP"/>
    </source>
</evidence>
<dbReference type="RefSeq" id="WP_106757620.1">
    <property type="nucleotide sequence ID" value="NZ_PXWF02000196.1"/>
</dbReference>
<reference evidence="2 3" key="1">
    <citation type="submission" date="2018-04" db="EMBL/GenBank/DDBJ databases">
        <title>Massilia violaceinigra sp. nov., a novel purple-pigmented bacterium isolated from Tianshan glacier, Xinjiang, China.</title>
        <authorList>
            <person name="Wang H."/>
        </authorList>
    </citation>
    <scope>NUCLEOTIDE SEQUENCE [LARGE SCALE GENOMIC DNA]</scope>
    <source>
        <strain evidence="2 3">B448-2</strain>
    </source>
</reference>